<comment type="caution">
    <text evidence="4">The sequence shown here is derived from an EMBL/GenBank/DDBJ whole genome shotgun (WGS) entry which is preliminary data.</text>
</comment>
<evidence type="ECO:0000259" key="3">
    <source>
        <dbReference type="Pfam" id="PF12146"/>
    </source>
</evidence>
<dbReference type="Gene3D" id="3.40.50.1820">
    <property type="entry name" value="alpha/beta hydrolase"/>
    <property type="match status" value="1"/>
</dbReference>
<dbReference type="InterPro" id="IPR050960">
    <property type="entry name" value="AB_hydrolase_4_sf"/>
</dbReference>
<evidence type="ECO:0000313" key="5">
    <source>
        <dbReference type="Proteomes" id="UP001195483"/>
    </source>
</evidence>
<dbReference type="InterPro" id="IPR012020">
    <property type="entry name" value="ABHD4"/>
</dbReference>
<dbReference type="PANTHER" id="PTHR10794">
    <property type="entry name" value="ABHYDROLASE DOMAIN-CONTAINING PROTEIN"/>
    <property type="match status" value="1"/>
</dbReference>
<dbReference type="PANTHER" id="PTHR10794:SF93">
    <property type="entry name" value="SERINE AMINOPEPTIDASE S33 DOMAIN-CONTAINING PROTEIN"/>
    <property type="match status" value="1"/>
</dbReference>
<gene>
    <name evidence="4" type="ORF">CHS0354_032814</name>
</gene>
<keyword evidence="2" id="KW-0812">Transmembrane</keyword>
<reference evidence="4" key="1">
    <citation type="journal article" date="2021" name="Genome Biol. Evol.">
        <title>A High-Quality Reference Genome for a Parasitic Bivalve with Doubly Uniparental Inheritance (Bivalvia: Unionida).</title>
        <authorList>
            <person name="Smith C.H."/>
        </authorList>
    </citation>
    <scope>NUCLEOTIDE SEQUENCE</scope>
    <source>
        <strain evidence="4">CHS0354</strain>
    </source>
</reference>
<keyword evidence="5" id="KW-1185">Reference proteome</keyword>
<proteinExistence type="inferred from homology"/>
<feature type="domain" description="Serine aminopeptidase S33" evidence="3">
    <location>
        <begin position="139"/>
        <end position="344"/>
    </location>
</feature>
<keyword evidence="2" id="KW-1133">Transmembrane helix</keyword>
<evidence type="ECO:0000256" key="2">
    <source>
        <dbReference type="SAM" id="Phobius"/>
    </source>
</evidence>
<dbReference type="SUPFAM" id="SSF53474">
    <property type="entry name" value="alpha/beta-Hydrolases"/>
    <property type="match status" value="1"/>
</dbReference>
<organism evidence="4 5">
    <name type="scientific">Potamilus streckersoni</name>
    <dbReference type="NCBI Taxonomy" id="2493646"/>
    <lineage>
        <taxon>Eukaryota</taxon>
        <taxon>Metazoa</taxon>
        <taxon>Spiralia</taxon>
        <taxon>Lophotrochozoa</taxon>
        <taxon>Mollusca</taxon>
        <taxon>Bivalvia</taxon>
        <taxon>Autobranchia</taxon>
        <taxon>Heteroconchia</taxon>
        <taxon>Palaeoheterodonta</taxon>
        <taxon>Unionida</taxon>
        <taxon>Unionoidea</taxon>
        <taxon>Unionidae</taxon>
        <taxon>Ambleminae</taxon>
        <taxon>Lampsilini</taxon>
        <taxon>Potamilus</taxon>
    </lineage>
</organism>
<dbReference type="AlphaFoldDB" id="A0AAE0VSK4"/>
<dbReference type="Pfam" id="PF12146">
    <property type="entry name" value="Hydrolase_4"/>
    <property type="match status" value="1"/>
</dbReference>
<evidence type="ECO:0000313" key="4">
    <source>
        <dbReference type="EMBL" id="KAK3587612.1"/>
    </source>
</evidence>
<reference evidence="4" key="2">
    <citation type="journal article" date="2021" name="Genome Biol. Evol.">
        <title>Developing a high-quality reference genome for a parasitic bivalve with doubly uniparental inheritance (Bivalvia: Unionida).</title>
        <authorList>
            <person name="Smith C.H."/>
        </authorList>
    </citation>
    <scope>NUCLEOTIDE SEQUENCE</scope>
    <source>
        <strain evidence="4">CHS0354</strain>
        <tissue evidence="4">Mantle</tissue>
    </source>
</reference>
<dbReference type="GO" id="GO:0047372">
    <property type="term" value="F:monoacylglycerol lipase activity"/>
    <property type="evidence" value="ECO:0007669"/>
    <property type="project" value="TreeGrafter"/>
</dbReference>
<dbReference type="InterPro" id="IPR022742">
    <property type="entry name" value="Hydrolase_4"/>
</dbReference>
<protein>
    <recommendedName>
        <fullName evidence="3">Serine aminopeptidase S33 domain-containing protein</fullName>
    </recommendedName>
</protein>
<keyword evidence="2" id="KW-0472">Membrane</keyword>
<feature type="transmembrane region" description="Helical" evidence="2">
    <location>
        <begin position="20"/>
        <end position="47"/>
    </location>
</feature>
<dbReference type="Proteomes" id="UP001195483">
    <property type="component" value="Unassembled WGS sequence"/>
</dbReference>
<comment type="similarity">
    <text evidence="1">Belongs to the AB hydrolase superfamily. AB hydrolase 4 family.</text>
</comment>
<dbReference type="GO" id="GO:0034338">
    <property type="term" value="F:short-chain carboxylesterase activity"/>
    <property type="evidence" value="ECO:0007669"/>
    <property type="project" value="TreeGrafter"/>
</dbReference>
<dbReference type="PIRSF" id="PIRSF005211">
    <property type="entry name" value="Ab_hydro_YheT"/>
    <property type="match status" value="1"/>
</dbReference>
<reference evidence="4" key="3">
    <citation type="submission" date="2023-05" db="EMBL/GenBank/DDBJ databases">
        <authorList>
            <person name="Smith C.H."/>
        </authorList>
    </citation>
    <scope>NUCLEOTIDE SEQUENCE</scope>
    <source>
        <strain evidence="4">CHS0354</strain>
        <tissue evidence="4">Mantle</tissue>
    </source>
</reference>
<dbReference type="InterPro" id="IPR029058">
    <property type="entry name" value="AB_hydrolase_fold"/>
</dbReference>
<dbReference type="EMBL" id="JAEAOA010001935">
    <property type="protein sequence ID" value="KAK3587612.1"/>
    <property type="molecule type" value="Genomic_DNA"/>
</dbReference>
<sequence length="400" mass="44853">MDNNDTIVRLSPVGKTTGMLYFGMLDLSFTIILGLVGSVLISAIICFKSIFTPREIYPQLVWKESSLTKHLLKKCHRLKKPFRSSVLAPSTTIQTLLAYFLPAADVYFEREYIQMSDKGIVALDWMMNSGFKVKKYSPIIIVFPRLTGDALSVSYICLRAARKGFRTVVFNRRGHGGSFLMTPKLTSCGDPSDVRQVIQYIRLKYPKVQIASIAIGAGCVQLFSYLGEYGSSSILKAGVCISPSYDVQDESKDSIPKIYEILLLLNLKRTLLQNSKSLSKTIDITKALSCWTLNDFDYHVYCKPSGIDSMQAFLEKNDPMRDVDEISVPVMCINSEDDAVSSKANIPFDIFQFYPNLLLVLLEKGGHCGFLEGVPPRSWAEKMAVEYIDAVLEFTQINKV</sequence>
<accession>A0AAE0VSK4</accession>
<evidence type="ECO:0000256" key="1">
    <source>
        <dbReference type="ARBA" id="ARBA00010884"/>
    </source>
</evidence>
<name>A0AAE0VSK4_9BIVA</name>